<keyword evidence="2" id="KW-0378">Hydrolase</keyword>
<dbReference type="EMBL" id="CP134050">
    <property type="protein sequence ID" value="WNC15289.1"/>
    <property type="molecule type" value="Genomic_DNA"/>
</dbReference>
<name>A0ABY9T5W4_BREBE</name>
<dbReference type="Pfam" id="PF04307">
    <property type="entry name" value="YdjM"/>
    <property type="match status" value="1"/>
</dbReference>
<evidence type="ECO:0000313" key="2">
    <source>
        <dbReference type="EMBL" id="WNC15289.1"/>
    </source>
</evidence>
<keyword evidence="1" id="KW-0812">Transmembrane</keyword>
<proteinExistence type="predicted"/>
<dbReference type="Proteomes" id="UP001256827">
    <property type="component" value="Chromosome"/>
</dbReference>
<reference evidence="2 3" key="1">
    <citation type="submission" date="2023-09" db="EMBL/GenBank/DDBJ databases">
        <title>Complete Genome and Methylome dissection of Bacillus brevis NEB573 original source of BbsI restriction endonuclease.</title>
        <authorList>
            <person name="Fomenkov A."/>
            <person name="Roberts R.D."/>
        </authorList>
    </citation>
    <scope>NUCLEOTIDE SEQUENCE [LARGE SCALE GENOMIC DNA]</scope>
    <source>
        <strain evidence="2 3">NEB573</strain>
    </source>
</reference>
<keyword evidence="3" id="KW-1185">Reference proteome</keyword>
<keyword evidence="1" id="KW-0472">Membrane</keyword>
<dbReference type="GO" id="GO:0016787">
    <property type="term" value="F:hydrolase activity"/>
    <property type="evidence" value="ECO:0007669"/>
    <property type="project" value="UniProtKB-KW"/>
</dbReference>
<keyword evidence="1" id="KW-1133">Transmembrane helix</keyword>
<feature type="transmembrane region" description="Helical" evidence="1">
    <location>
        <begin position="126"/>
        <end position="143"/>
    </location>
</feature>
<organism evidence="2 3">
    <name type="scientific">Brevibacillus brevis</name>
    <name type="common">Bacillus brevis</name>
    <dbReference type="NCBI Taxonomy" id="1393"/>
    <lineage>
        <taxon>Bacteria</taxon>
        <taxon>Bacillati</taxon>
        <taxon>Bacillota</taxon>
        <taxon>Bacilli</taxon>
        <taxon>Bacillales</taxon>
        <taxon>Paenibacillaceae</taxon>
        <taxon>Brevibacillus</taxon>
    </lineage>
</organism>
<dbReference type="RefSeq" id="WP_310768878.1">
    <property type="nucleotide sequence ID" value="NZ_CP134050.1"/>
</dbReference>
<accession>A0ABY9T5W4</accession>
<evidence type="ECO:0000256" key="1">
    <source>
        <dbReference type="SAM" id="Phobius"/>
    </source>
</evidence>
<evidence type="ECO:0000313" key="3">
    <source>
        <dbReference type="Proteomes" id="UP001256827"/>
    </source>
</evidence>
<gene>
    <name evidence="2" type="ORF">RGB73_02620</name>
</gene>
<protein>
    <submittedName>
        <fullName evidence="2">Metal-dependent hydrolase</fullName>
    </submittedName>
</protein>
<dbReference type="InterPro" id="IPR007404">
    <property type="entry name" value="YdjM-like"/>
</dbReference>
<sequence length="154" mass="17023">MTWKTHLVLGAIAGYCAYPSWKGIAMGGAMALLPDIDQTRSKVGHMARPVSTAVQKGIGHRTITHSWVMLLLPAFLFGDTNLAQAALYGLLSHLISDALVGRIQFFWPIRQGWVGIKVGKSMYRTVDRLVFYAAVVYLLYWGYNGGAEQLVHTL</sequence>